<keyword evidence="2 7" id="KW-0808">Transferase</keyword>
<dbReference type="GO" id="GO:0016760">
    <property type="term" value="F:cellulose synthase (UDP-forming) activity"/>
    <property type="evidence" value="ECO:0007669"/>
    <property type="project" value="UniProtKB-EC"/>
</dbReference>
<evidence type="ECO:0000256" key="1">
    <source>
        <dbReference type="ARBA" id="ARBA00004308"/>
    </source>
</evidence>
<evidence type="ECO:0000256" key="6">
    <source>
        <dbReference type="SAM" id="Phobius"/>
    </source>
</evidence>
<evidence type="ECO:0000256" key="4">
    <source>
        <dbReference type="ARBA" id="ARBA00022989"/>
    </source>
</evidence>
<evidence type="ECO:0000256" key="2">
    <source>
        <dbReference type="ARBA" id="ARBA00022679"/>
    </source>
</evidence>
<dbReference type="PANTHER" id="PTHR32044">
    <property type="entry name" value="GLUCOMANNAN 4-BETA-MANNOSYLTRANSFERASE 9"/>
    <property type="match status" value="1"/>
</dbReference>
<dbReference type="EMBL" id="JADBGG010000006">
    <property type="protein sequence ID" value="MBE1424568.1"/>
    <property type="molecule type" value="Genomic_DNA"/>
</dbReference>
<name>A0ABR9H1I5_9BACT</name>
<keyword evidence="7" id="KW-0328">Glycosyltransferase</keyword>
<accession>A0ABR9H1I5</accession>
<dbReference type="Gene3D" id="3.90.550.10">
    <property type="entry name" value="Spore Coat Polysaccharide Biosynthesis Protein SpsA, Chain A"/>
    <property type="match status" value="1"/>
</dbReference>
<proteinExistence type="predicted"/>
<dbReference type="Proteomes" id="UP000639010">
    <property type="component" value="Unassembled WGS sequence"/>
</dbReference>
<organism evidence="7 8">
    <name type="scientific">Desulfomicrobium macestii</name>
    <dbReference type="NCBI Taxonomy" id="90731"/>
    <lineage>
        <taxon>Bacteria</taxon>
        <taxon>Pseudomonadati</taxon>
        <taxon>Thermodesulfobacteriota</taxon>
        <taxon>Desulfovibrionia</taxon>
        <taxon>Desulfovibrionales</taxon>
        <taxon>Desulfomicrobiaceae</taxon>
        <taxon>Desulfomicrobium</taxon>
    </lineage>
</organism>
<dbReference type="EC" id="2.4.1.12" evidence="7"/>
<feature type="transmembrane region" description="Helical" evidence="6">
    <location>
        <begin position="386"/>
        <end position="408"/>
    </location>
</feature>
<feature type="transmembrane region" description="Helical" evidence="6">
    <location>
        <begin position="342"/>
        <end position="365"/>
    </location>
</feature>
<feature type="transmembrane region" description="Helical" evidence="6">
    <location>
        <begin position="12"/>
        <end position="31"/>
    </location>
</feature>
<dbReference type="RefSeq" id="WP_192623148.1">
    <property type="nucleotide sequence ID" value="NZ_JADBGG010000006.1"/>
</dbReference>
<reference evidence="7 8" key="1">
    <citation type="submission" date="2020-10" db="EMBL/GenBank/DDBJ databases">
        <title>Genomic Encyclopedia of Type Strains, Phase IV (KMG-IV): sequencing the most valuable type-strain genomes for metagenomic binning, comparative biology and taxonomic classification.</title>
        <authorList>
            <person name="Goeker M."/>
        </authorList>
    </citation>
    <scope>NUCLEOTIDE SEQUENCE [LARGE SCALE GENOMIC DNA]</scope>
    <source>
        <strain evidence="7 8">DSM 4194</strain>
    </source>
</reference>
<keyword evidence="5 6" id="KW-0472">Membrane</keyword>
<comment type="subcellular location">
    <subcellularLocation>
        <location evidence="1">Endomembrane system</location>
    </subcellularLocation>
</comment>
<dbReference type="Pfam" id="PF13641">
    <property type="entry name" value="Glyco_tranf_2_3"/>
    <property type="match status" value="1"/>
</dbReference>
<evidence type="ECO:0000256" key="5">
    <source>
        <dbReference type="ARBA" id="ARBA00023136"/>
    </source>
</evidence>
<evidence type="ECO:0000256" key="3">
    <source>
        <dbReference type="ARBA" id="ARBA00022692"/>
    </source>
</evidence>
<feature type="transmembrane region" description="Helical" evidence="6">
    <location>
        <begin position="309"/>
        <end position="330"/>
    </location>
</feature>
<keyword evidence="4 6" id="KW-1133">Transmembrane helix</keyword>
<dbReference type="InterPro" id="IPR029044">
    <property type="entry name" value="Nucleotide-diphossugar_trans"/>
</dbReference>
<keyword evidence="3 6" id="KW-0812">Transmembrane</keyword>
<protein>
    <submittedName>
        <fullName evidence="7">Cellulose synthase (UDP-forming)</fullName>
        <ecNumber evidence="7">2.4.1.12</ecNumber>
    </submittedName>
</protein>
<comment type="caution">
    <text evidence="7">The sequence shown here is derived from an EMBL/GenBank/DDBJ whole genome shotgun (WGS) entry which is preliminary data.</text>
</comment>
<gene>
    <name evidence="7" type="ORF">H4684_001200</name>
</gene>
<evidence type="ECO:0000313" key="7">
    <source>
        <dbReference type="EMBL" id="MBE1424568.1"/>
    </source>
</evidence>
<dbReference type="SUPFAM" id="SSF53448">
    <property type="entry name" value="Nucleotide-diphospho-sugar transferases"/>
    <property type="match status" value="1"/>
</dbReference>
<evidence type="ECO:0000313" key="8">
    <source>
        <dbReference type="Proteomes" id="UP000639010"/>
    </source>
</evidence>
<keyword evidence="8" id="KW-1185">Reference proteome</keyword>
<dbReference type="PANTHER" id="PTHR32044:SF80">
    <property type="entry name" value="XYLOGLUCAN GLYCOSYLTRANSFERASE 2-RELATED"/>
    <property type="match status" value="1"/>
</dbReference>
<feature type="transmembrane region" description="Helical" evidence="6">
    <location>
        <begin position="444"/>
        <end position="477"/>
    </location>
</feature>
<sequence>MMQFLATLMELVFYAVIACFAVYVLLELRMVRVSSQAQRRKLAEIRLWPQEEEEFLPRVGVFLPVCNESGVIGRLIHAACSLRYPREKLEIAVLDDSTDMTTDLAKSLVEEYAARGVNIRYLKRRSRRCSKAGNLSYGAAQIDAEFLAIFDADFVPPPDFLLKTIPCFKDPSLGFLQTGIDYENRNASFLTQFQAMEMGHQQFVTVGLSEEGNMASLSGSSCVWRRACMEALGGWKAATATEDVDIGYKAQLGDWKYAYLKDVVSMSILPETVSAFRVQRERWGRGLMHSAFRHGGSMFRKKMPLLRRLHAMSMMFSSLLLASIYGLFLLSLPLTLFMQFEGAGFVLAALAFFALVAVWGFANIVGSPMWEDFARGRGVLRTLPHVYAYVSLFLPMALYYFVGGIRAARGVFEEFNRTPKCGDEACLERPKIDAWLHRGEMFSLAYAVLTTVTGVMTGNVVLLPISVTACLGFGMVLHWGRRDRRLRGEAK</sequence>